<dbReference type="Pfam" id="PF18306">
    <property type="entry name" value="LDcluster4"/>
    <property type="match status" value="1"/>
</dbReference>
<dbReference type="RefSeq" id="WP_233735018.1">
    <property type="nucleotide sequence ID" value="NZ_JAJVCN010000005.1"/>
</dbReference>
<evidence type="ECO:0000313" key="1">
    <source>
        <dbReference type="EMBL" id="MCE7011780.1"/>
    </source>
</evidence>
<dbReference type="SUPFAM" id="SSF102405">
    <property type="entry name" value="MCP/YpsA-like"/>
    <property type="match status" value="1"/>
</dbReference>
<dbReference type="PANTHER" id="PTHR43393">
    <property type="entry name" value="CYTOKININ RIBOSIDE 5'-MONOPHOSPHATE PHOSPHORIBOHYDROLASE"/>
    <property type="match status" value="1"/>
</dbReference>
<evidence type="ECO:0000313" key="2">
    <source>
        <dbReference type="Proteomes" id="UP001521150"/>
    </source>
</evidence>
<gene>
    <name evidence="1" type="ORF">LWC34_54550</name>
</gene>
<accession>A0ABS8ZVL3</accession>
<proteinExistence type="predicted"/>
<dbReference type="Gene3D" id="3.40.50.450">
    <property type="match status" value="1"/>
</dbReference>
<name>A0ABS8ZVL3_9PSEU</name>
<organism evidence="1 2">
    <name type="scientific">Kibdelosporangium philippinense</name>
    <dbReference type="NCBI Taxonomy" id="211113"/>
    <lineage>
        <taxon>Bacteria</taxon>
        <taxon>Bacillati</taxon>
        <taxon>Actinomycetota</taxon>
        <taxon>Actinomycetes</taxon>
        <taxon>Pseudonocardiales</taxon>
        <taxon>Pseudonocardiaceae</taxon>
        <taxon>Kibdelosporangium</taxon>
    </lineage>
</organism>
<sequence>MANAAHRTRTATFFGGVVPASDQEEELAYGIGLALGDAGLVVQHGGYNGLMEQAARGAAARDGQVVAVTLTNVDWGEFNPYVTESVRLSTMGERFHRFLDNTDLVVAMGGGVGTLHELTAALWYAGNIRAVPVWLAGETALRLLAFLKAERWLFESPTRPLGFLREIPDLATFERELSVLLDSRDRRGDLDSVIARGRR</sequence>
<dbReference type="InterPro" id="IPR041164">
    <property type="entry name" value="LDcluster4"/>
</dbReference>
<reference evidence="1 2" key="1">
    <citation type="submission" date="2021-12" db="EMBL/GenBank/DDBJ databases">
        <title>Genome sequence of Kibdelosporangium philippinense ATCC 49844.</title>
        <authorList>
            <person name="Fedorov E.A."/>
            <person name="Omeragic M."/>
            <person name="Shalygina K.F."/>
            <person name="Maclea K.S."/>
        </authorList>
    </citation>
    <scope>NUCLEOTIDE SEQUENCE [LARGE SCALE GENOMIC DNA]</scope>
    <source>
        <strain evidence="1 2">ATCC 49844</strain>
    </source>
</reference>
<protein>
    <submittedName>
        <fullName evidence="1">LOG family protein</fullName>
    </submittedName>
</protein>
<dbReference type="Proteomes" id="UP001521150">
    <property type="component" value="Unassembled WGS sequence"/>
</dbReference>
<keyword evidence="2" id="KW-1185">Reference proteome</keyword>
<dbReference type="EMBL" id="JAJVCN010000005">
    <property type="protein sequence ID" value="MCE7011780.1"/>
    <property type="molecule type" value="Genomic_DNA"/>
</dbReference>
<dbReference type="PANTHER" id="PTHR43393:SF3">
    <property type="entry name" value="LYSINE DECARBOXYLASE-LIKE PROTEIN"/>
    <property type="match status" value="1"/>
</dbReference>
<dbReference type="InterPro" id="IPR052341">
    <property type="entry name" value="LOG_family_nucleotidases"/>
</dbReference>
<comment type="caution">
    <text evidence="1">The sequence shown here is derived from an EMBL/GenBank/DDBJ whole genome shotgun (WGS) entry which is preliminary data.</text>
</comment>